<reference evidence="2 3" key="1">
    <citation type="submission" date="2017-07" db="EMBL/GenBank/DDBJ databases">
        <title>blaIMP-27 on transferable plasmids in Proteus mirabilis and Providencia rettgeri.</title>
        <authorList>
            <person name="Potter R."/>
        </authorList>
    </citation>
    <scope>NUCLEOTIDE SEQUENCE [LARGE SCALE GENOMIC DNA]</scope>
    <source>
        <strain evidence="2 3">PR1</strain>
    </source>
</reference>
<keyword evidence="1" id="KW-0812">Transmembrane</keyword>
<dbReference type="AlphaFoldDB" id="A0A264VPG3"/>
<comment type="caution">
    <text evidence="2">The sequence shown here is derived from an EMBL/GenBank/DDBJ whole genome shotgun (WGS) entry which is preliminary data.</text>
</comment>
<evidence type="ECO:0000313" key="3">
    <source>
        <dbReference type="Proteomes" id="UP000216001"/>
    </source>
</evidence>
<feature type="transmembrane region" description="Helical" evidence="1">
    <location>
        <begin position="74"/>
        <end position="100"/>
    </location>
</feature>
<keyword evidence="1" id="KW-0472">Membrane</keyword>
<protein>
    <submittedName>
        <fullName evidence="2">Uncharacterized protein</fullName>
    </submittedName>
</protein>
<organism evidence="2 3">
    <name type="scientific">Providencia rettgeri</name>
    <dbReference type="NCBI Taxonomy" id="587"/>
    <lineage>
        <taxon>Bacteria</taxon>
        <taxon>Pseudomonadati</taxon>
        <taxon>Pseudomonadota</taxon>
        <taxon>Gammaproteobacteria</taxon>
        <taxon>Enterobacterales</taxon>
        <taxon>Morganellaceae</taxon>
        <taxon>Providencia</taxon>
    </lineage>
</organism>
<dbReference type="Proteomes" id="UP000216001">
    <property type="component" value="Unassembled WGS sequence"/>
</dbReference>
<accession>A0A264VPG3</accession>
<evidence type="ECO:0000313" key="2">
    <source>
        <dbReference type="EMBL" id="OZS73211.1"/>
    </source>
</evidence>
<dbReference type="EMBL" id="NOWC01000024">
    <property type="protein sequence ID" value="OZS73211.1"/>
    <property type="molecule type" value="Genomic_DNA"/>
</dbReference>
<feature type="transmembrane region" description="Helical" evidence="1">
    <location>
        <begin position="6"/>
        <end position="26"/>
    </location>
</feature>
<dbReference type="RefSeq" id="WP_094962404.1">
    <property type="nucleotide sequence ID" value="NZ_NOWC01000024.1"/>
</dbReference>
<feature type="transmembrane region" description="Helical" evidence="1">
    <location>
        <begin position="47"/>
        <end position="68"/>
    </location>
</feature>
<gene>
    <name evidence="2" type="ORF">CHI95_17625</name>
</gene>
<evidence type="ECO:0000256" key="1">
    <source>
        <dbReference type="SAM" id="Phobius"/>
    </source>
</evidence>
<name>A0A264VPG3_PRORE</name>
<feature type="transmembrane region" description="Helical" evidence="1">
    <location>
        <begin position="131"/>
        <end position="164"/>
    </location>
</feature>
<proteinExistence type="predicted"/>
<keyword evidence="1" id="KW-1133">Transmembrane helix</keyword>
<sequence length="248" mass="28125">MNKFNMYVWVGLVLSASILGSLLYMIQGGELVIDGSNGAANAELMKTLMIIACISFPVQIISMMVMTYKPRLSIVLAVLSSLALMPITIVFTMGMIFSAIRWRYHQLTQFDTSLNVQFDQRVEFNKRNNRILVVALGLISITFIILSQSLGMFLFVFTIFLGYFGKKAGDGVYLAIKDSYFYIRPNIFAYCYRIPLKEVEYTKGEKGKVHFDVQTDTERLQLTATPANATPEEQSKLNTFINQIQKKQ</sequence>